<dbReference type="InterPro" id="IPR036412">
    <property type="entry name" value="HAD-like_sf"/>
</dbReference>
<dbReference type="SFLD" id="SFLDS00003">
    <property type="entry name" value="Haloacid_Dehalogenase"/>
    <property type="match status" value="1"/>
</dbReference>
<dbReference type="OMA" id="TAPNGFW"/>
<organism evidence="1 2">
    <name type="scientific">Dacryopinax primogenitus (strain DJM 731)</name>
    <name type="common">Brown rot fungus</name>
    <dbReference type="NCBI Taxonomy" id="1858805"/>
    <lineage>
        <taxon>Eukaryota</taxon>
        <taxon>Fungi</taxon>
        <taxon>Dikarya</taxon>
        <taxon>Basidiomycota</taxon>
        <taxon>Agaricomycotina</taxon>
        <taxon>Dacrymycetes</taxon>
        <taxon>Dacrymycetales</taxon>
        <taxon>Dacrymycetaceae</taxon>
        <taxon>Dacryopinax</taxon>
    </lineage>
</organism>
<name>M5G3W4_DACPD</name>
<reference evidence="1 2" key="1">
    <citation type="journal article" date="2012" name="Science">
        <title>The Paleozoic origin of enzymatic lignin decomposition reconstructed from 31 fungal genomes.</title>
        <authorList>
            <person name="Floudas D."/>
            <person name="Binder M."/>
            <person name="Riley R."/>
            <person name="Barry K."/>
            <person name="Blanchette R.A."/>
            <person name="Henrissat B."/>
            <person name="Martinez A.T."/>
            <person name="Otillar R."/>
            <person name="Spatafora J.W."/>
            <person name="Yadav J.S."/>
            <person name="Aerts A."/>
            <person name="Benoit I."/>
            <person name="Boyd A."/>
            <person name="Carlson A."/>
            <person name="Copeland A."/>
            <person name="Coutinho P.M."/>
            <person name="de Vries R.P."/>
            <person name="Ferreira P."/>
            <person name="Findley K."/>
            <person name="Foster B."/>
            <person name="Gaskell J."/>
            <person name="Glotzer D."/>
            <person name="Gorecki P."/>
            <person name="Heitman J."/>
            <person name="Hesse C."/>
            <person name="Hori C."/>
            <person name="Igarashi K."/>
            <person name="Jurgens J.A."/>
            <person name="Kallen N."/>
            <person name="Kersten P."/>
            <person name="Kohler A."/>
            <person name="Kuees U."/>
            <person name="Kumar T.K.A."/>
            <person name="Kuo A."/>
            <person name="LaButti K."/>
            <person name="Larrondo L.F."/>
            <person name="Lindquist E."/>
            <person name="Ling A."/>
            <person name="Lombard V."/>
            <person name="Lucas S."/>
            <person name="Lundell T."/>
            <person name="Martin R."/>
            <person name="McLaughlin D.J."/>
            <person name="Morgenstern I."/>
            <person name="Morin E."/>
            <person name="Murat C."/>
            <person name="Nagy L.G."/>
            <person name="Nolan M."/>
            <person name="Ohm R.A."/>
            <person name="Patyshakuliyeva A."/>
            <person name="Rokas A."/>
            <person name="Ruiz-Duenas F.J."/>
            <person name="Sabat G."/>
            <person name="Salamov A."/>
            <person name="Samejima M."/>
            <person name="Schmutz J."/>
            <person name="Slot J.C."/>
            <person name="St John F."/>
            <person name="Stenlid J."/>
            <person name="Sun H."/>
            <person name="Sun S."/>
            <person name="Syed K."/>
            <person name="Tsang A."/>
            <person name="Wiebenga A."/>
            <person name="Young D."/>
            <person name="Pisabarro A."/>
            <person name="Eastwood D.C."/>
            <person name="Martin F."/>
            <person name="Cullen D."/>
            <person name="Grigoriev I.V."/>
            <person name="Hibbett D.S."/>
        </authorList>
    </citation>
    <scope>NUCLEOTIDE SEQUENCE [LARGE SCALE GENOMIC DNA]</scope>
    <source>
        <strain evidence="1 2">DJM-731 SS1</strain>
    </source>
</reference>
<evidence type="ECO:0000313" key="1">
    <source>
        <dbReference type="EMBL" id="EJT98452.1"/>
    </source>
</evidence>
<feature type="non-terminal residue" evidence="1">
    <location>
        <position position="1"/>
    </location>
</feature>
<keyword evidence="2" id="KW-1185">Reference proteome</keyword>
<dbReference type="InterPro" id="IPR023198">
    <property type="entry name" value="PGP-like_dom2"/>
</dbReference>
<accession>M5G3W4</accession>
<dbReference type="InterPro" id="IPR023214">
    <property type="entry name" value="HAD_sf"/>
</dbReference>
<protein>
    <submittedName>
        <fullName evidence="1">HAD-like protein</fullName>
    </submittedName>
</protein>
<sequence length="257" mass="28622">QYKAVVFDIGGVLLSSPVAVIRSYSSELGLPADYLNVFITNLGATSAWARFERAELSLWEFYDLWSQELSDAERGKVAYSQWLAKRGQPAEELKIRVYKVDGRELFGRMMREAAKFDPWILAAVQKLRALGKYKVLALTNNYTAAYDSLLAESASSPGAAVELRFLGWTSGPAPESMRALFDDFVDSSFSGCRKPEEGIYDLLLERNGLKGEECVYLDDIGENLIAGKGKGMRTIRVVVGKTREAVEELERVLGVRL</sequence>
<gene>
    <name evidence="1" type="ORF">DACRYDRAFT_30783</name>
</gene>
<dbReference type="SFLD" id="SFLDG01129">
    <property type="entry name" value="C1.5:_HAD__Beta-PGM__Phosphata"/>
    <property type="match status" value="1"/>
</dbReference>
<proteinExistence type="predicted"/>
<dbReference type="Gene3D" id="1.10.150.240">
    <property type="entry name" value="Putative phosphatase, domain 2"/>
    <property type="match status" value="1"/>
</dbReference>
<dbReference type="GO" id="GO:0016791">
    <property type="term" value="F:phosphatase activity"/>
    <property type="evidence" value="ECO:0007669"/>
    <property type="project" value="UniProtKB-ARBA"/>
</dbReference>
<dbReference type="PANTHER" id="PTHR47829">
    <property type="entry name" value="HYDROLASE, PUTATIVE (AFU_ORTHOLOGUE AFUA_1G12880)-RELATED"/>
    <property type="match status" value="1"/>
</dbReference>
<dbReference type="InterPro" id="IPR052898">
    <property type="entry name" value="ACAD10-like"/>
</dbReference>
<dbReference type="HOGENOM" id="CLU_045011_1_0_1"/>
<dbReference type="RefSeq" id="XP_040625350.1">
    <property type="nucleotide sequence ID" value="XM_040774341.1"/>
</dbReference>
<dbReference type="NCBIfam" id="TIGR01509">
    <property type="entry name" value="HAD-SF-IA-v3"/>
    <property type="match status" value="1"/>
</dbReference>
<dbReference type="OrthoDB" id="1694274at2759"/>
<dbReference type="AlphaFoldDB" id="M5G3W4"/>
<dbReference type="EMBL" id="JH795873">
    <property type="protein sequence ID" value="EJT98452.1"/>
    <property type="molecule type" value="Genomic_DNA"/>
</dbReference>
<dbReference type="Proteomes" id="UP000030653">
    <property type="component" value="Unassembled WGS sequence"/>
</dbReference>
<dbReference type="STRING" id="1858805.M5G3W4"/>
<feature type="non-terminal residue" evidence="1">
    <location>
        <position position="257"/>
    </location>
</feature>
<dbReference type="PANTHER" id="PTHR47829:SF1">
    <property type="entry name" value="HAD FAMILY PHOSPHATASE"/>
    <property type="match status" value="1"/>
</dbReference>
<evidence type="ECO:0000313" key="2">
    <source>
        <dbReference type="Proteomes" id="UP000030653"/>
    </source>
</evidence>
<dbReference type="GeneID" id="63689403"/>
<dbReference type="InterPro" id="IPR006439">
    <property type="entry name" value="HAD-SF_hydro_IA"/>
</dbReference>
<dbReference type="SUPFAM" id="SSF56784">
    <property type="entry name" value="HAD-like"/>
    <property type="match status" value="1"/>
</dbReference>
<dbReference type="Pfam" id="PF00702">
    <property type="entry name" value="Hydrolase"/>
    <property type="match status" value="1"/>
</dbReference>
<dbReference type="Gene3D" id="3.40.50.1000">
    <property type="entry name" value="HAD superfamily/HAD-like"/>
    <property type="match status" value="1"/>
</dbReference>